<dbReference type="AlphaFoldDB" id="A0A1C3H2B7"/>
<evidence type="ECO:0000313" key="2">
    <source>
        <dbReference type="EMBL" id="SAM57743.1"/>
    </source>
</evidence>
<dbReference type="Proteomes" id="UP000190837">
    <property type="component" value="Unassembled WGS sequence"/>
</dbReference>
<name>A0A1C3H2B7_9GAMM</name>
<evidence type="ECO:0000259" key="1">
    <source>
        <dbReference type="Pfam" id="PF01323"/>
    </source>
</evidence>
<dbReference type="GO" id="GO:0016491">
    <property type="term" value="F:oxidoreductase activity"/>
    <property type="evidence" value="ECO:0007669"/>
    <property type="project" value="InterPro"/>
</dbReference>
<dbReference type="PANTHER" id="PTHR13887">
    <property type="entry name" value="GLUTATHIONE S-TRANSFERASE KAPPA"/>
    <property type="match status" value="1"/>
</dbReference>
<protein>
    <submittedName>
        <fullName evidence="2">2-hydroxychromene-2-carboxylate isomerase/DsbA-like thioredoxin domain</fullName>
    </submittedName>
</protein>
<gene>
    <name evidence="2" type="ORF">CHUV0807_0343</name>
</gene>
<dbReference type="RefSeq" id="WP_079539182.1">
    <property type="nucleotide sequence ID" value="NZ_FKLO01000016.1"/>
</dbReference>
<dbReference type="InterPro" id="IPR036249">
    <property type="entry name" value="Thioredoxin-like_sf"/>
</dbReference>
<dbReference type="GO" id="GO:0016853">
    <property type="term" value="F:isomerase activity"/>
    <property type="evidence" value="ECO:0007669"/>
    <property type="project" value="UniProtKB-KW"/>
</dbReference>
<feature type="domain" description="DSBA-like thioredoxin" evidence="1">
    <location>
        <begin position="3"/>
        <end position="202"/>
    </location>
</feature>
<dbReference type="Pfam" id="PF01323">
    <property type="entry name" value="DSBA"/>
    <property type="match status" value="1"/>
</dbReference>
<dbReference type="CDD" id="cd03024">
    <property type="entry name" value="DsbA_FrnE"/>
    <property type="match status" value="1"/>
</dbReference>
<organism evidence="2 3">
    <name type="scientific">Cardiobacterium hominis</name>
    <dbReference type="NCBI Taxonomy" id="2718"/>
    <lineage>
        <taxon>Bacteria</taxon>
        <taxon>Pseudomonadati</taxon>
        <taxon>Pseudomonadota</taxon>
        <taxon>Gammaproteobacteria</taxon>
        <taxon>Cardiobacteriales</taxon>
        <taxon>Cardiobacteriaceae</taxon>
        <taxon>Cardiobacterium</taxon>
    </lineage>
</organism>
<dbReference type="Gene3D" id="3.40.30.10">
    <property type="entry name" value="Glutaredoxin"/>
    <property type="match status" value="1"/>
</dbReference>
<reference evidence="3" key="1">
    <citation type="submission" date="2016-04" db="EMBL/GenBank/DDBJ databases">
        <authorList>
            <person name="Tagini F."/>
        </authorList>
    </citation>
    <scope>NUCLEOTIDE SEQUENCE [LARGE SCALE GENOMIC DNA]</scope>
    <source>
        <strain evidence="3">CHUV0807</strain>
    </source>
</reference>
<dbReference type="SUPFAM" id="SSF52833">
    <property type="entry name" value="Thioredoxin-like"/>
    <property type="match status" value="1"/>
</dbReference>
<dbReference type="InterPro" id="IPR001853">
    <property type="entry name" value="DSBA-like_thioredoxin_dom"/>
</dbReference>
<proteinExistence type="predicted"/>
<evidence type="ECO:0000313" key="3">
    <source>
        <dbReference type="Proteomes" id="UP000190837"/>
    </source>
</evidence>
<dbReference type="PANTHER" id="PTHR13887:SF41">
    <property type="entry name" value="THIOREDOXIN SUPERFAMILY PROTEIN"/>
    <property type="match status" value="1"/>
</dbReference>
<accession>A0A1C3H2B7</accession>
<keyword evidence="2" id="KW-0413">Isomerase</keyword>
<dbReference type="EMBL" id="FKLO01000016">
    <property type="protein sequence ID" value="SAM57743.1"/>
    <property type="molecule type" value="Genomic_DNA"/>
</dbReference>
<sequence length="223" mass="24105">MKIDIWSDVICPFCTIGKRKLELALAQTGINADIEWHSFELNPHAPPSYGMPLPGVLHTLYGMDEDYALGVLAHEEAAARAVGLEFRWRDAKPGNTFDAHRLLHLGKSVGLGGVVKDRFLRAYFSEGQEIGNPAVLRVLAQEAGLEAAAIDEVLASDLYADAVRADERRAAELGIRGVPYFLIDGQMAIAGAQNVTEFVRVLQARQNADARGATCDSSGCALS</sequence>